<evidence type="ECO:0000259" key="8">
    <source>
        <dbReference type="PROSITE" id="PS50071"/>
    </source>
</evidence>
<evidence type="ECO:0000256" key="4">
    <source>
        <dbReference type="ARBA" id="ARBA00023155"/>
    </source>
</evidence>
<dbReference type="Gene3D" id="1.10.10.60">
    <property type="entry name" value="Homeodomain-like"/>
    <property type="match status" value="1"/>
</dbReference>
<dbReference type="PROSITE" id="PS50071">
    <property type="entry name" value="HOMEOBOX_2"/>
    <property type="match status" value="1"/>
</dbReference>
<keyword evidence="5 6" id="KW-0539">Nucleus</keyword>
<evidence type="ECO:0000256" key="6">
    <source>
        <dbReference type="PROSITE-ProRule" id="PRU00108"/>
    </source>
</evidence>
<name>A0AAN8JS66_PATCE</name>
<dbReference type="PRINTS" id="PR00024">
    <property type="entry name" value="HOMEOBOX"/>
</dbReference>
<evidence type="ECO:0000256" key="1">
    <source>
        <dbReference type="ARBA" id="ARBA00004123"/>
    </source>
</evidence>
<dbReference type="PANTHER" id="PTHR24333">
    <property type="entry name" value="HOMEO BOX HB9 LIKE A-RELATED"/>
    <property type="match status" value="1"/>
</dbReference>
<dbReference type="PANTHER" id="PTHR24333:SF8">
    <property type="entry name" value="HOMEOBOX PROTEIN CEH-62"/>
    <property type="match status" value="1"/>
</dbReference>
<feature type="domain" description="Homeobox" evidence="8">
    <location>
        <begin position="101"/>
        <end position="161"/>
    </location>
</feature>
<comment type="caution">
    <text evidence="9">The sequence shown here is derived from an EMBL/GenBank/DDBJ whole genome shotgun (WGS) entry which is preliminary data.</text>
</comment>
<protein>
    <recommendedName>
        <fullName evidence="8">Homeobox domain-containing protein</fullName>
    </recommendedName>
</protein>
<evidence type="ECO:0000313" key="10">
    <source>
        <dbReference type="Proteomes" id="UP001347796"/>
    </source>
</evidence>
<dbReference type="GO" id="GO:0048663">
    <property type="term" value="P:neuron fate commitment"/>
    <property type="evidence" value="ECO:0007669"/>
    <property type="project" value="UniProtKB-ARBA"/>
</dbReference>
<organism evidence="9 10">
    <name type="scientific">Patella caerulea</name>
    <name type="common">Rayed Mediterranean limpet</name>
    <dbReference type="NCBI Taxonomy" id="87958"/>
    <lineage>
        <taxon>Eukaryota</taxon>
        <taxon>Metazoa</taxon>
        <taxon>Spiralia</taxon>
        <taxon>Lophotrochozoa</taxon>
        <taxon>Mollusca</taxon>
        <taxon>Gastropoda</taxon>
        <taxon>Patellogastropoda</taxon>
        <taxon>Patelloidea</taxon>
        <taxon>Patellidae</taxon>
        <taxon>Patella</taxon>
    </lineage>
</organism>
<gene>
    <name evidence="9" type="ORF">SNE40_009433</name>
</gene>
<dbReference type="Pfam" id="PF00046">
    <property type="entry name" value="Homeodomain"/>
    <property type="match status" value="1"/>
</dbReference>
<evidence type="ECO:0000313" key="9">
    <source>
        <dbReference type="EMBL" id="KAK6181611.1"/>
    </source>
</evidence>
<dbReference type="SUPFAM" id="SSF46689">
    <property type="entry name" value="Homeodomain-like"/>
    <property type="match status" value="1"/>
</dbReference>
<dbReference type="Proteomes" id="UP001347796">
    <property type="component" value="Unassembled WGS sequence"/>
</dbReference>
<dbReference type="InterPro" id="IPR020479">
    <property type="entry name" value="HD_metazoa"/>
</dbReference>
<evidence type="ECO:0000256" key="5">
    <source>
        <dbReference type="ARBA" id="ARBA00023242"/>
    </source>
</evidence>
<keyword evidence="2" id="KW-0217">Developmental protein</keyword>
<dbReference type="GO" id="GO:0003677">
    <property type="term" value="F:DNA binding"/>
    <property type="evidence" value="ECO:0007669"/>
    <property type="project" value="UniProtKB-UniRule"/>
</dbReference>
<dbReference type="SMART" id="SM00389">
    <property type="entry name" value="HOX"/>
    <property type="match status" value="1"/>
</dbReference>
<reference evidence="9 10" key="1">
    <citation type="submission" date="2024-01" db="EMBL/GenBank/DDBJ databases">
        <title>The genome of the rayed Mediterranean limpet Patella caerulea (Linnaeus, 1758).</title>
        <authorList>
            <person name="Anh-Thu Weber A."/>
            <person name="Halstead-Nussloch G."/>
        </authorList>
    </citation>
    <scope>NUCLEOTIDE SEQUENCE [LARGE SCALE GENOMIC DNA]</scope>
    <source>
        <strain evidence="9">AATW-2023a</strain>
        <tissue evidence="9">Whole specimen</tissue>
    </source>
</reference>
<dbReference type="InterPro" id="IPR050848">
    <property type="entry name" value="Homeobox_TF"/>
</dbReference>
<proteinExistence type="predicted"/>
<keyword evidence="10" id="KW-1185">Reference proteome</keyword>
<dbReference type="InterPro" id="IPR017970">
    <property type="entry name" value="Homeobox_CS"/>
</dbReference>
<keyword evidence="4 6" id="KW-0371">Homeobox</keyword>
<feature type="DNA-binding region" description="Homeobox" evidence="6">
    <location>
        <begin position="103"/>
        <end position="162"/>
    </location>
</feature>
<evidence type="ECO:0000256" key="2">
    <source>
        <dbReference type="ARBA" id="ARBA00022473"/>
    </source>
</evidence>
<dbReference type="EMBL" id="JAZGQO010000007">
    <property type="protein sequence ID" value="KAK6181611.1"/>
    <property type="molecule type" value="Genomic_DNA"/>
</dbReference>
<sequence length="171" mass="19700">MAVSSSIPASVSSSPSTFETRTNIITPAHTHGLKAPSSYPIGLNLSKFNIGSFLKSDTGCLNAYTSISSSLNHFNPSITSTPFYFSETVSPYVPHRKRRENKPRRQRTTFSSEQTLKLEMEYRRAEYVTRTRRLELADDLQLTETQIKIWYQNRRAKDKRIEKAHIDQHFR</sequence>
<dbReference type="GO" id="GO:0000981">
    <property type="term" value="F:DNA-binding transcription factor activity, RNA polymerase II-specific"/>
    <property type="evidence" value="ECO:0007669"/>
    <property type="project" value="InterPro"/>
</dbReference>
<dbReference type="PROSITE" id="PS00027">
    <property type="entry name" value="HOMEOBOX_1"/>
    <property type="match status" value="1"/>
</dbReference>
<dbReference type="AlphaFoldDB" id="A0AAN8JS66"/>
<dbReference type="CDD" id="cd00086">
    <property type="entry name" value="homeodomain"/>
    <property type="match status" value="1"/>
</dbReference>
<accession>A0AAN8JS66</accession>
<evidence type="ECO:0000256" key="7">
    <source>
        <dbReference type="RuleBase" id="RU000682"/>
    </source>
</evidence>
<keyword evidence="3 6" id="KW-0238">DNA-binding</keyword>
<comment type="subcellular location">
    <subcellularLocation>
        <location evidence="1 6 7">Nucleus</location>
    </subcellularLocation>
</comment>
<dbReference type="InterPro" id="IPR001356">
    <property type="entry name" value="HD"/>
</dbReference>
<evidence type="ECO:0000256" key="3">
    <source>
        <dbReference type="ARBA" id="ARBA00023125"/>
    </source>
</evidence>
<dbReference type="GO" id="GO:0005634">
    <property type="term" value="C:nucleus"/>
    <property type="evidence" value="ECO:0007669"/>
    <property type="project" value="UniProtKB-SubCell"/>
</dbReference>
<dbReference type="InterPro" id="IPR009057">
    <property type="entry name" value="Homeodomain-like_sf"/>
</dbReference>
<dbReference type="FunFam" id="1.10.10.60:FF:000417">
    <property type="entry name" value="Even-skipped homeobox 1"/>
    <property type="match status" value="1"/>
</dbReference>